<gene>
    <name evidence="2" type="ORF">EJB05_50329</name>
</gene>
<feature type="non-terminal residue" evidence="2">
    <location>
        <position position="1"/>
    </location>
</feature>
<dbReference type="Gramene" id="TVU04101">
    <property type="protein sequence ID" value="TVU04101"/>
    <property type="gene ID" value="EJB05_50329"/>
</dbReference>
<proteinExistence type="predicted"/>
<evidence type="ECO:0000256" key="1">
    <source>
        <dbReference type="SAM" id="MobiDB-lite"/>
    </source>
</evidence>
<feature type="region of interest" description="Disordered" evidence="1">
    <location>
        <begin position="1"/>
        <end position="65"/>
    </location>
</feature>
<dbReference type="EMBL" id="RWGY01000097">
    <property type="protein sequence ID" value="TVU04101.1"/>
    <property type="molecule type" value="Genomic_DNA"/>
</dbReference>
<dbReference type="Proteomes" id="UP000324897">
    <property type="component" value="Unassembled WGS sequence"/>
</dbReference>
<protein>
    <submittedName>
        <fullName evidence="2">Uncharacterized protein</fullName>
    </submittedName>
</protein>
<reference evidence="2 3" key="1">
    <citation type="journal article" date="2019" name="Sci. Rep.">
        <title>A high-quality genome of Eragrostis curvula grass provides insights into Poaceae evolution and supports new strategies to enhance forage quality.</title>
        <authorList>
            <person name="Carballo J."/>
            <person name="Santos B.A.C.M."/>
            <person name="Zappacosta D."/>
            <person name="Garbus I."/>
            <person name="Selva J.P."/>
            <person name="Gallo C.A."/>
            <person name="Diaz A."/>
            <person name="Albertini E."/>
            <person name="Caccamo M."/>
            <person name="Echenique V."/>
        </authorList>
    </citation>
    <scope>NUCLEOTIDE SEQUENCE [LARGE SCALE GENOMIC DNA]</scope>
    <source>
        <strain evidence="3">cv. Victoria</strain>
        <tissue evidence="2">Leaf</tissue>
    </source>
</reference>
<dbReference type="AlphaFoldDB" id="A0A5J9SZY3"/>
<name>A0A5J9SZY3_9POAL</name>
<evidence type="ECO:0000313" key="2">
    <source>
        <dbReference type="EMBL" id="TVU04101.1"/>
    </source>
</evidence>
<feature type="compositionally biased region" description="Basic and acidic residues" evidence="1">
    <location>
        <begin position="36"/>
        <end position="54"/>
    </location>
</feature>
<comment type="caution">
    <text evidence="2">The sequence shown here is derived from an EMBL/GenBank/DDBJ whole genome shotgun (WGS) entry which is preliminary data.</text>
</comment>
<organism evidence="2 3">
    <name type="scientific">Eragrostis curvula</name>
    <name type="common">weeping love grass</name>
    <dbReference type="NCBI Taxonomy" id="38414"/>
    <lineage>
        <taxon>Eukaryota</taxon>
        <taxon>Viridiplantae</taxon>
        <taxon>Streptophyta</taxon>
        <taxon>Embryophyta</taxon>
        <taxon>Tracheophyta</taxon>
        <taxon>Spermatophyta</taxon>
        <taxon>Magnoliopsida</taxon>
        <taxon>Liliopsida</taxon>
        <taxon>Poales</taxon>
        <taxon>Poaceae</taxon>
        <taxon>PACMAD clade</taxon>
        <taxon>Chloridoideae</taxon>
        <taxon>Eragrostideae</taxon>
        <taxon>Eragrostidinae</taxon>
        <taxon>Eragrostis</taxon>
    </lineage>
</organism>
<evidence type="ECO:0000313" key="3">
    <source>
        <dbReference type="Proteomes" id="UP000324897"/>
    </source>
</evidence>
<accession>A0A5J9SZY3</accession>
<sequence>IAGVEVVADLPRRVPLAPSGPAPPVLPTKQPTLPQRGRDDQGNHADNLERHSNNDDDLLPQASQHTRGPVNLLLRHLYPRASECGSRSLWVVRFGSGSLLYFLLGR</sequence>
<keyword evidence="3" id="KW-1185">Reference proteome</keyword>